<dbReference type="Pfam" id="PF01430">
    <property type="entry name" value="HSP33"/>
    <property type="match status" value="1"/>
</dbReference>
<dbReference type="SUPFAM" id="SSF64397">
    <property type="entry name" value="Hsp33 domain"/>
    <property type="match status" value="1"/>
</dbReference>
<dbReference type="SUPFAM" id="SSF118352">
    <property type="entry name" value="HSP33 redox switch-like"/>
    <property type="match status" value="1"/>
</dbReference>
<keyword evidence="1 6" id="KW-0963">Cytoplasm</keyword>
<dbReference type="CDD" id="cd00498">
    <property type="entry name" value="Hsp33"/>
    <property type="match status" value="1"/>
</dbReference>
<dbReference type="RefSeq" id="WP_053418358.1">
    <property type="nucleotide sequence ID" value="NZ_JBNNVA010000012.1"/>
</dbReference>
<dbReference type="HAMAP" id="MF_00117">
    <property type="entry name" value="HslO"/>
    <property type="match status" value="1"/>
</dbReference>
<dbReference type="Gene3D" id="3.90.1280.10">
    <property type="entry name" value="HSP33 redox switch-like"/>
    <property type="match status" value="1"/>
</dbReference>
<dbReference type="InterPro" id="IPR016153">
    <property type="entry name" value="Heat_shock_Hsp33_N"/>
</dbReference>
<proteinExistence type="inferred from homology"/>
<name>A0A0M0LBF9_9BACL</name>
<accession>A0A0M0LBF9</accession>
<evidence type="ECO:0000256" key="3">
    <source>
        <dbReference type="ARBA" id="ARBA00023157"/>
    </source>
</evidence>
<dbReference type="GO" id="GO:0044183">
    <property type="term" value="F:protein folding chaperone"/>
    <property type="evidence" value="ECO:0007669"/>
    <property type="project" value="TreeGrafter"/>
</dbReference>
<dbReference type="PIRSF" id="PIRSF005261">
    <property type="entry name" value="Heat_shock_Hsp33"/>
    <property type="match status" value="1"/>
</dbReference>
<dbReference type="PATRIC" id="fig|263475.3.peg.2332"/>
<organism evidence="7 8">
    <name type="scientific">Viridibacillus arvi</name>
    <dbReference type="NCBI Taxonomy" id="263475"/>
    <lineage>
        <taxon>Bacteria</taxon>
        <taxon>Bacillati</taxon>
        <taxon>Bacillota</taxon>
        <taxon>Bacilli</taxon>
        <taxon>Bacillales</taxon>
        <taxon>Caryophanaceae</taxon>
        <taxon>Viridibacillus</taxon>
    </lineage>
</organism>
<keyword evidence="3 6" id="KW-1015">Disulfide bond</keyword>
<dbReference type="InterPro" id="IPR016154">
    <property type="entry name" value="Heat_shock_Hsp33_C"/>
</dbReference>
<comment type="similarity">
    <text evidence="6">Belongs to the HSP33 family.</text>
</comment>
<protein>
    <recommendedName>
        <fullName evidence="6">33 kDa chaperonin</fullName>
    </recommendedName>
    <alternativeName>
        <fullName evidence="6">Heat shock protein 33 homolog</fullName>
        <shortName evidence="6">HSP33</shortName>
    </alternativeName>
</protein>
<dbReference type="AlphaFoldDB" id="A0A0M0LBF9"/>
<comment type="caution">
    <text evidence="7">The sequence shown here is derived from an EMBL/GenBank/DDBJ whole genome shotgun (WGS) entry which is preliminary data.</text>
</comment>
<evidence type="ECO:0000313" key="7">
    <source>
        <dbReference type="EMBL" id="KOO48207.1"/>
    </source>
</evidence>
<dbReference type="PANTHER" id="PTHR30111">
    <property type="entry name" value="33 KDA CHAPERONIN"/>
    <property type="match status" value="1"/>
</dbReference>
<evidence type="ECO:0000256" key="2">
    <source>
        <dbReference type="ARBA" id="ARBA00022833"/>
    </source>
</evidence>
<dbReference type="Gene3D" id="3.55.30.10">
    <property type="entry name" value="Hsp33 domain"/>
    <property type="match status" value="1"/>
</dbReference>
<keyword evidence="5 6" id="KW-0676">Redox-active center</keyword>
<keyword evidence="2 6" id="KW-0862">Zinc</keyword>
<dbReference type="NCBIfam" id="NF001033">
    <property type="entry name" value="PRK00114.1"/>
    <property type="match status" value="1"/>
</dbReference>
<keyword evidence="4 6" id="KW-0143">Chaperone</keyword>
<dbReference type="GO" id="GO:0051082">
    <property type="term" value="F:unfolded protein binding"/>
    <property type="evidence" value="ECO:0007669"/>
    <property type="project" value="UniProtKB-UniRule"/>
</dbReference>
<dbReference type="OrthoDB" id="9776534at2"/>
<dbReference type="PANTHER" id="PTHR30111:SF1">
    <property type="entry name" value="33 KDA CHAPERONIN"/>
    <property type="match status" value="1"/>
</dbReference>
<keyword evidence="8" id="KW-1185">Reference proteome</keyword>
<dbReference type="EMBL" id="LILB01000007">
    <property type="protein sequence ID" value="KOO48207.1"/>
    <property type="molecule type" value="Genomic_DNA"/>
</dbReference>
<evidence type="ECO:0000256" key="6">
    <source>
        <dbReference type="HAMAP-Rule" id="MF_00117"/>
    </source>
</evidence>
<dbReference type="InterPro" id="IPR000397">
    <property type="entry name" value="Heat_shock_Hsp33"/>
</dbReference>
<comment type="PTM">
    <text evidence="6">Under oxidizing conditions two disulfide bonds are formed involving the reactive cysteines. Under reducing conditions zinc is bound to the reactive cysteines and the protein is inactive.</text>
</comment>
<feature type="disulfide bond" description="Redox-active" evidence="6">
    <location>
        <begin position="237"/>
        <end position="239"/>
    </location>
</feature>
<evidence type="ECO:0000256" key="5">
    <source>
        <dbReference type="ARBA" id="ARBA00023284"/>
    </source>
</evidence>
<evidence type="ECO:0000313" key="8">
    <source>
        <dbReference type="Proteomes" id="UP000036867"/>
    </source>
</evidence>
<dbReference type="GO" id="GO:0005737">
    <property type="term" value="C:cytoplasm"/>
    <property type="evidence" value="ECO:0007669"/>
    <property type="project" value="UniProtKB-SubCell"/>
</dbReference>
<comment type="function">
    <text evidence="6">Redox regulated molecular chaperone. Protects both thermally unfolding and oxidatively damaged proteins from irreversible aggregation. Plays an important role in the bacterial defense system toward oxidative stress.</text>
</comment>
<dbReference type="GO" id="GO:0042026">
    <property type="term" value="P:protein refolding"/>
    <property type="evidence" value="ECO:0007669"/>
    <property type="project" value="TreeGrafter"/>
</dbReference>
<dbReference type="GeneID" id="301137886"/>
<comment type="subcellular location">
    <subcellularLocation>
        <location evidence="6">Cytoplasm</location>
    </subcellularLocation>
</comment>
<dbReference type="STRING" id="263475.AMD00_17480"/>
<feature type="disulfide bond" description="Redox-active" evidence="6">
    <location>
        <begin position="270"/>
        <end position="273"/>
    </location>
</feature>
<sequence>MGDYLVRALGFNNSVRAFAVSTTETVGEAQRRHDTWPTTSAALGRTMTASVMMGAMLKGEDKITVKVEGNGPIGSMIVDANAKGEVRGYVTNPHVEFDLNPQGKLDVRRAVGTEGALTVVKDLGLRDFFSGQVPIVSGEIAEDFTYYFATSEQVPSSVGLGVLVNTDDSILAAGGFIIQLLPGVDDETITQIENQLSKIEPVSKMIQKGFTPEEILKAVLGEDNVQMLDTLPVKFECNCSKERFGAAIISLGEKEIRDMIEEDGKAEAHCHFCQEKYQYSKEELEGFITEINS</sequence>
<gene>
    <name evidence="6" type="primary">hslO</name>
    <name evidence="7" type="ORF">AMD00_17480</name>
</gene>
<evidence type="ECO:0000256" key="1">
    <source>
        <dbReference type="ARBA" id="ARBA00022490"/>
    </source>
</evidence>
<reference evidence="8" key="1">
    <citation type="submission" date="2015-08" db="EMBL/GenBank/DDBJ databases">
        <title>Fjat-10028 dsm 16317.</title>
        <authorList>
            <person name="Liu B."/>
            <person name="Wang J."/>
            <person name="Zhu Y."/>
            <person name="Liu G."/>
            <person name="Chen Q."/>
            <person name="Chen Z."/>
            <person name="Lan J."/>
            <person name="Che J."/>
            <person name="Ge C."/>
            <person name="Shi H."/>
            <person name="Pan Z."/>
            <person name="Liu X."/>
        </authorList>
    </citation>
    <scope>NUCLEOTIDE SEQUENCE [LARGE SCALE GENOMIC DNA]</scope>
    <source>
        <strain evidence="8">DSM 16317</strain>
    </source>
</reference>
<dbReference type="Proteomes" id="UP000036867">
    <property type="component" value="Unassembled WGS sequence"/>
</dbReference>
<evidence type="ECO:0000256" key="4">
    <source>
        <dbReference type="ARBA" id="ARBA00023186"/>
    </source>
</evidence>